<evidence type="ECO:0000313" key="2">
    <source>
        <dbReference type="EMBL" id="EIP87646.1"/>
    </source>
</evidence>
<gene>
    <name evidence="2" type="ORF">A33K_15667</name>
</gene>
<organism evidence="2 3">
    <name type="scientific">Burkholderia humptydooensis MSMB43</name>
    <dbReference type="NCBI Taxonomy" id="441157"/>
    <lineage>
        <taxon>Bacteria</taxon>
        <taxon>Pseudomonadati</taxon>
        <taxon>Pseudomonadota</taxon>
        <taxon>Betaproteobacteria</taxon>
        <taxon>Burkholderiales</taxon>
        <taxon>Burkholderiaceae</taxon>
        <taxon>Burkholderia</taxon>
        <taxon>pseudomallei group</taxon>
    </lineage>
</organism>
<feature type="region of interest" description="Disordered" evidence="1">
    <location>
        <begin position="1"/>
        <end position="31"/>
    </location>
</feature>
<accession>A0ABN0G5V9</accession>
<keyword evidence="3" id="KW-1185">Reference proteome</keyword>
<sequence>MADAGRSLPVPASARPSGSGGDEMEPKGRDIGDFGEAYKGYDIEVKTEQVWAGEKAHYRVLQGGAVMIDWRLVHVDGLLLSERRVIEQTLAVARSAIDRELLGAGVV</sequence>
<evidence type="ECO:0000313" key="3">
    <source>
        <dbReference type="Proteomes" id="UP000004682"/>
    </source>
</evidence>
<evidence type="ECO:0000256" key="1">
    <source>
        <dbReference type="SAM" id="MobiDB-lite"/>
    </source>
</evidence>
<proteinExistence type="predicted"/>
<dbReference type="Proteomes" id="UP000004682">
    <property type="component" value="Unassembled WGS sequence"/>
</dbReference>
<reference evidence="3" key="1">
    <citation type="journal article" date="2012" name="J. Bacteriol.">
        <title>Revised Genome Sequence of Burkholderia thailandensis MSMB43 with Improved Annotation.</title>
        <authorList>
            <person name="Zhuo Y."/>
            <person name="Liu L."/>
            <person name="Wang Q."/>
            <person name="Liu X."/>
            <person name="Ren B."/>
            <person name="Liu M."/>
            <person name="Ni P."/>
            <person name="Cheng Y.Q."/>
            <person name="Zhang L."/>
        </authorList>
    </citation>
    <scope>NUCLEOTIDE SEQUENCE [LARGE SCALE GENOMIC DNA]</scope>
    <source>
        <strain evidence="3">MSMB43</strain>
    </source>
</reference>
<evidence type="ECO:0008006" key="4">
    <source>
        <dbReference type="Google" id="ProtNLM"/>
    </source>
</evidence>
<dbReference type="EMBL" id="JH692063">
    <property type="protein sequence ID" value="EIP87646.1"/>
    <property type="molecule type" value="Genomic_DNA"/>
</dbReference>
<name>A0ABN0G5V9_9BURK</name>
<protein>
    <recommendedName>
        <fullName evidence="4">Lipoprotein</fullName>
    </recommendedName>
</protein>